<dbReference type="EMBL" id="JAVDQG010000001">
    <property type="protein sequence ID" value="MDR6224523.1"/>
    <property type="molecule type" value="Genomic_DNA"/>
</dbReference>
<accession>A0ABU1IJF1</accession>
<keyword evidence="1" id="KW-0812">Transmembrane</keyword>
<evidence type="ECO:0000313" key="3">
    <source>
        <dbReference type="Proteomes" id="UP001185012"/>
    </source>
</evidence>
<feature type="transmembrane region" description="Helical" evidence="1">
    <location>
        <begin position="176"/>
        <end position="193"/>
    </location>
</feature>
<feature type="transmembrane region" description="Helical" evidence="1">
    <location>
        <begin position="88"/>
        <end position="107"/>
    </location>
</feature>
<dbReference type="Proteomes" id="UP001185012">
    <property type="component" value="Unassembled WGS sequence"/>
</dbReference>
<keyword evidence="1" id="KW-0472">Membrane</keyword>
<dbReference type="RefSeq" id="WP_309861925.1">
    <property type="nucleotide sequence ID" value="NZ_JAVDQG010000001.1"/>
</dbReference>
<name>A0ABU1IJF1_9BACL</name>
<protein>
    <submittedName>
        <fullName evidence="2">Uncharacterized protein</fullName>
    </submittedName>
</protein>
<feature type="transmembrane region" description="Helical" evidence="1">
    <location>
        <begin position="37"/>
        <end position="53"/>
    </location>
</feature>
<reference evidence="2 3" key="1">
    <citation type="submission" date="2023-07" db="EMBL/GenBank/DDBJ databases">
        <title>Genomic Encyclopedia of Type Strains, Phase IV (KMG-IV): sequencing the most valuable type-strain genomes for metagenomic binning, comparative biology and taxonomic classification.</title>
        <authorList>
            <person name="Goeker M."/>
        </authorList>
    </citation>
    <scope>NUCLEOTIDE SEQUENCE [LARGE SCALE GENOMIC DNA]</scope>
    <source>
        <strain evidence="2 3">DSM 45903</strain>
    </source>
</reference>
<sequence>MWVSGGVALVSACSLAVLVQTGWFHGLEEELGVSRRIAGLFLLLQGSVTYVLIPLGNRWELQVGTLMWMWIFSLLWRRLRDESMITLFTGWMVISSSLFLMQEWFWVEPLSRWGEVPGMWLAVTLPVAAMTTSHLVERLLMVGGGAMLSELFRLVIHRNELTPVVWGEAAWLDRFWLVTGGVLLFHYSFRWAAVRLGRLNPFG</sequence>
<keyword evidence="3" id="KW-1185">Reference proteome</keyword>
<organism evidence="2 3">
    <name type="scientific">Desmospora profundinema</name>
    <dbReference type="NCBI Taxonomy" id="1571184"/>
    <lineage>
        <taxon>Bacteria</taxon>
        <taxon>Bacillati</taxon>
        <taxon>Bacillota</taxon>
        <taxon>Bacilli</taxon>
        <taxon>Bacillales</taxon>
        <taxon>Thermoactinomycetaceae</taxon>
        <taxon>Desmospora</taxon>
    </lineage>
</organism>
<proteinExistence type="predicted"/>
<gene>
    <name evidence="2" type="ORF">JOE21_000511</name>
</gene>
<comment type="caution">
    <text evidence="2">The sequence shown here is derived from an EMBL/GenBank/DDBJ whole genome shotgun (WGS) entry which is preliminary data.</text>
</comment>
<evidence type="ECO:0000313" key="2">
    <source>
        <dbReference type="EMBL" id="MDR6224523.1"/>
    </source>
</evidence>
<feature type="transmembrane region" description="Helical" evidence="1">
    <location>
        <begin position="6"/>
        <end position="25"/>
    </location>
</feature>
<keyword evidence="1" id="KW-1133">Transmembrane helix</keyword>
<evidence type="ECO:0000256" key="1">
    <source>
        <dbReference type="SAM" id="Phobius"/>
    </source>
</evidence>